<name>A0A7S3UPQ2_HETAK</name>
<dbReference type="AlphaFoldDB" id="A0A7S3UPQ2"/>
<organism evidence="2">
    <name type="scientific">Heterosigma akashiwo</name>
    <name type="common">Chromophytic alga</name>
    <name type="synonym">Heterosigma carterae</name>
    <dbReference type="NCBI Taxonomy" id="2829"/>
    <lineage>
        <taxon>Eukaryota</taxon>
        <taxon>Sar</taxon>
        <taxon>Stramenopiles</taxon>
        <taxon>Ochrophyta</taxon>
        <taxon>Raphidophyceae</taxon>
        <taxon>Chattonellales</taxon>
        <taxon>Chattonellaceae</taxon>
        <taxon>Heterosigma</taxon>
    </lineage>
</organism>
<accession>A0A7S3UPQ2</accession>
<proteinExistence type="predicted"/>
<reference evidence="2" key="1">
    <citation type="submission" date="2021-01" db="EMBL/GenBank/DDBJ databases">
        <authorList>
            <person name="Corre E."/>
            <person name="Pelletier E."/>
            <person name="Niang G."/>
            <person name="Scheremetjew M."/>
            <person name="Finn R."/>
            <person name="Kale V."/>
            <person name="Holt S."/>
            <person name="Cochrane G."/>
            <person name="Meng A."/>
            <person name="Brown T."/>
            <person name="Cohen L."/>
        </authorList>
    </citation>
    <scope>NUCLEOTIDE SEQUENCE</scope>
    <source>
        <strain evidence="2">CCMP3107</strain>
    </source>
</reference>
<evidence type="ECO:0000256" key="1">
    <source>
        <dbReference type="SAM" id="MobiDB-lite"/>
    </source>
</evidence>
<evidence type="ECO:0000313" key="2">
    <source>
        <dbReference type="EMBL" id="CAE0621514.1"/>
    </source>
</evidence>
<gene>
    <name evidence="2" type="ORF">HAKA00212_LOCUS861</name>
</gene>
<protein>
    <submittedName>
        <fullName evidence="2">Uncharacterized protein</fullName>
    </submittedName>
</protein>
<feature type="region of interest" description="Disordered" evidence="1">
    <location>
        <begin position="43"/>
        <end position="68"/>
    </location>
</feature>
<sequence length="102" mass="11338">MTCGAPFPHPLDPTARQRPVQLGQQQHLLERLGGPAPAAHVHVPEQQPRHLRLRQSQGPTRRPGGERARCLFPPPLLFDLWRAIGISSLLQGWFAARTTGCK</sequence>
<dbReference type="EMBL" id="HBIU01002474">
    <property type="protein sequence ID" value="CAE0621514.1"/>
    <property type="molecule type" value="Transcribed_RNA"/>
</dbReference>
<feature type="region of interest" description="Disordered" evidence="1">
    <location>
        <begin position="1"/>
        <end position="22"/>
    </location>
</feature>